<gene>
    <name evidence="2" type="ORF">SAMN05216369_2253</name>
</gene>
<sequence length="478" mass="53396">MAVEQRPDQLSEWQSQAMTVPESIDLFLGGGRGGGKSFLLAALFLRHCEQHGDQARCLVVRKSFPGLQDLEAEFRQYFTSIYGTALRFDAQKHKFTLPNGSTIQLDQLEREADFSKYQGKSFSYIAVDEAGQFASPALVDRLRSSLRPPAGVPGRFIVLANPGGVGHAWLVRRYALNEPWKPYTDAATGFDFVSINSTYRDNQFIDRERYAKNLMASCATDPELGRAWLNGDWSVLRGAYFSTVIDEQRNMIEPWPHLPNRYRKAGANTLAHHDPRLAMTDRWEFYLAHDFGVAAPSVTYLVAKSPGAEGPDGYHYPRGSYILVDEETTTHPDDLNTGLGLTVPDQADRILSMCQHWNVTPRGVADDAIFNRTGSQEGSIADEFRKAGVYFEKARKGSRLAGWQTMRRLLADAGKPDVPGLYVSRNCRIWWETVPSLPRDPRNPEDVDSSAPDHGADACRYALTGNAGHVHIPVTFSH</sequence>
<dbReference type="Gene3D" id="3.40.50.300">
    <property type="entry name" value="P-loop containing nucleotide triphosphate hydrolases"/>
    <property type="match status" value="1"/>
</dbReference>
<proteinExistence type="predicted"/>
<dbReference type="InterPro" id="IPR035412">
    <property type="entry name" value="Terminase_L_N"/>
</dbReference>
<accession>A0A1M6SUA1</accession>
<dbReference type="Gene3D" id="3.30.420.280">
    <property type="match status" value="1"/>
</dbReference>
<dbReference type="OrthoDB" id="9768556at2"/>
<dbReference type="InterPro" id="IPR027417">
    <property type="entry name" value="P-loop_NTPase"/>
</dbReference>
<reference evidence="3" key="1">
    <citation type="submission" date="2016-11" db="EMBL/GenBank/DDBJ databases">
        <authorList>
            <person name="Varghese N."/>
            <person name="Submissions S."/>
        </authorList>
    </citation>
    <scope>NUCLEOTIDE SEQUENCE [LARGE SCALE GENOMIC DNA]</scope>
    <source>
        <strain evidence="3">CGMCC 1.10835</strain>
    </source>
</reference>
<feature type="domain" description="Phage terminase large subunit N-terminal" evidence="1">
    <location>
        <begin position="27"/>
        <end position="226"/>
    </location>
</feature>
<evidence type="ECO:0000259" key="1">
    <source>
        <dbReference type="Pfam" id="PF04466"/>
    </source>
</evidence>
<dbReference type="Proteomes" id="UP000184497">
    <property type="component" value="Unassembled WGS sequence"/>
</dbReference>
<dbReference type="EMBL" id="FRAQ01000001">
    <property type="protein sequence ID" value="SHK48246.1"/>
    <property type="molecule type" value="Genomic_DNA"/>
</dbReference>
<evidence type="ECO:0000313" key="3">
    <source>
        <dbReference type="Proteomes" id="UP000184497"/>
    </source>
</evidence>
<organism evidence="2 3">
    <name type="scientific">Marinobacter antarcticus</name>
    <dbReference type="NCBI Taxonomy" id="564117"/>
    <lineage>
        <taxon>Bacteria</taxon>
        <taxon>Pseudomonadati</taxon>
        <taxon>Pseudomonadota</taxon>
        <taxon>Gammaproteobacteria</taxon>
        <taxon>Pseudomonadales</taxon>
        <taxon>Marinobacteraceae</taxon>
        <taxon>Marinobacter</taxon>
    </lineage>
</organism>
<dbReference type="SUPFAM" id="SSF52540">
    <property type="entry name" value="P-loop containing nucleoside triphosphate hydrolases"/>
    <property type="match status" value="1"/>
</dbReference>
<name>A0A1M6SUA1_9GAMM</name>
<dbReference type="Pfam" id="PF04466">
    <property type="entry name" value="Terminase_3"/>
    <property type="match status" value="1"/>
</dbReference>
<dbReference type="AlphaFoldDB" id="A0A1M6SUA1"/>
<protein>
    <submittedName>
        <fullName evidence="2">Phage terminase large subunit</fullName>
    </submittedName>
</protein>
<dbReference type="RefSeq" id="WP_072797372.1">
    <property type="nucleotide sequence ID" value="NZ_FRAQ01000001.1"/>
</dbReference>
<dbReference type="STRING" id="564117.SAMN05216369_2253"/>
<evidence type="ECO:0000313" key="2">
    <source>
        <dbReference type="EMBL" id="SHK48246.1"/>
    </source>
</evidence>
<keyword evidence="3" id="KW-1185">Reference proteome</keyword>